<organism evidence="1 2">
    <name type="scientific">Limosilactobacillus balticus</name>
    <dbReference type="NCBI Taxonomy" id="2759747"/>
    <lineage>
        <taxon>Bacteria</taxon>
        <taxon>Bacillati</taxon>
        <taxon>Bacillota</taxon>
        <taxon>Bacilli</taxon>
        <taxon>Lactobacillales</taxon>
        <taxon>Lactobacillaceae</taxon>
        <taxon>Limosilactobacillus</taxon>
    </lineage>
</organism>
<dbReference type="Proteomes" id="UP001200032">
    <property type="component" value="Unassembled WGS sequence"/>
</dbReference>
<dbReference type="RefSeq" id="WP_182588907.1">
    <property type="nucleotide sequence ID" value="NZ_JACIVH010000064.1"/>
</dbReference>
<keyword evidence="2" id="KW-1185">Reference proteome</keyword>
<sequence>MAYYSSTFNTLHKPKESEDFYNFKSGDIYKFLDFLFLTIDANLREFDYSLKTPKNILISFGKEEFRVFLGDEKAIVELNTISYEKKEQEKLPTLKEANAIGTRELGFTFDCYFDVSIIQFKESISVAKEAFDKNDIEKLKLFNDICDRMSGFLKHNITSIDASIGVFVNCWLKVRNQIVNEFERKSAIMNFNPRFQARDIVVKPNQGFYVLPFENGPENAMQAIKDAISSNNIDCDLIRSADRFDPTRGNNIVENIWQDICASSFIIADISNRNPNVFYELGICDTIGKKVITLCSQNSLENDYNNRLPFDIATQYTIIYEEDYNGYKKMTEDVIQRIKAILQIDNGLN</sequence>
<evidence type="ECO:0000313" key="2">
    <source>
        <dbReference type="Proteomes" id="UP001200032"/>
    </source>
</evidence>
<gene>
    <name evidence="1" type="ORF">LTY59_10750</name>
</gene>
<dbReference type="Gene3D" id="3.40.50.450">
    <property type="match status" value="1"/>
</dbReference>
<proteinExistence type="predicted"/>
<protein>
    <recommendedName>
        <fullName evidence="3">Nucleoside 2-deoxyribosyltransferase</fullName>
    </recommendedName>
</protein>
<accession>A0ABS8RF62</accession>
<evidence type="ECO:0008006" key="3">
    <source>
        <dbReference type="Google" id="ProtNLM"/>
    </source>
</evidence>
<name>A0ABS8RF62_9LACO</name>
<dbReference type="EMBL" id="JAJPDJ010000074">
    <property type="protein sequence ID" value="MCD7139676.1"/>
    <property type="molecule type" value="Genomic_DNA"/>
</dbReference>
<reference evidence="1 2" key="1">
    <citation type="submission" date="2021-12" db="EMBL/GenBank/DDBJ databases">
        <title>A phylogenomic analysis of Limosilactobacillus reuteri reveals ancient and stable evolutionary relationships with rodents and birds and zoonotic transmission to humans.</title>
        <authorList>
            <person name="Li F."/>
            <person name="Li X."/>
            <person name="Cheng C."/>
            <person name="Tollenaar S."/>
            <person name="Zhang J.S."/>
            <person name="Simpson D."/>
            <person name="Tasseva G."/>
            <person name="Perez-Munoz M.E."/>
            <person name="Frese S."/>
            <person name="Gaenzle M.G."/>
            <person name="Walter J."/>
            <person name="Zheng J."/>
        </authorList>
    </citation>
    <scope>NUCLEOTIDE SEQUENCE [LARGE SCALE GENOMIC DNA]</scope>
    <source>
        <strain evidence="1 2">WF-AF5-A</strain>
    </source>
</reference>
<evidence type="ECO:0000313" key="1">
    <source>
        <dbReference type="EMBL" id="MCD7139676.1"/>
    </source>
</evidence>
<comment type="caution">
    <text evidence="1">The sequence shown here is derived from an EMBL/GenBank/DDBJ whole genome shotgun (WGS) entry which is preliminary data.</text>
</comment>